<evidence type="ECO:0000256" key="2">
    <source>
        <dbReference type="ARBA" id="ARBA00009008"/>
    </source>
</evidence>
<dbReference type="NCBIfam" id="TIGR03544">
    <property type="entry name" value="DivI1A_domain"/>
    <property type="match status" value="1"/>
</dbReference>
<accession>A0A8J7C1A9</accession>
<dbReference type="Gene3D" id="6.10.250.660">
    <property type="match status" value="1"/>
</dbReference>
<dbReference type="PANTHER" id="PTHR35794:SF2">
    <property type="entry name" value="CELL DIVISION PROTEIN DIVIVA"/>
    <property type="match status" value="1"/>
</dbReference>
<keyword evidence="6" id="KW-0131">Cell cycle</keyword>
<sequence>MSDRLSAMDIEGQEFPTKMRGYAAEEVRMYLRSVAEEFQRLNLQNQEFQESIGQLKSQLEEIKSREQMLQKTLVSAQTMSDEMKNGARREADVVVREARVKAERVLEQAQDQLSRIEAEISRTRLERNSFDSRLRTILEEHIAMLDLREKEREDHENLRFMHRRSGTEAG</sequence>
<evidence type="ECO:0000256" key="6">
    <source>
        <dbReference type="ARBA" id="ARBA00023306"/>
    </source>
</evidence>
<keyword evidence="3" id="KW-0963">Cytoplasm</keyword>
<dbReference type="EMBL" id="JACXWD010000004">
    <property type="protein sequence ID" value="MBD3866945.1"/>
    <property type="molecule type" value="Genomic_DNA"/>
</dbReference>
<dbReference type="Proteomes" id="UP000648239">
    <property type="component" value="Unassembled WGS sequence"/>
</dbReference>
<proteinExistence type="inferred from homology"/>
<keyword evidence="4" id="KW-0132">Cell division</keyword>
<comment type="subcellular location">
    <subcellularLocation>
        <location evidence="1">Cytoplasm</location>
    </subcellularLocation>
</comment>
<dbReference type="PANTHER" id="PTHR35794">
    <property type="entry name" value="CELL DIVISION PROTEIN DIVIVA"/>
    <property type="match status" value="1"/>
</dbReference>
<dbReference type="InterPro" id="IPR007793">
    <property type="entry name" value="DivIVA_fam"/>
</dbReference>
<evidence type="ECO:0000313" key="8">
    <source>
        <dbReference type="EMBL" id="MBD3866945.1"/>
    </source>
</evidence>
<feature type="coiled-coil region" evidence="7">
    <location>
        <begin position="99"/>
        <end position="126"/>
    </location>
</feature>
<dbReference type="GO" id="GO:0005737">
    <property type="term" value="C:cytoplasm"/>
    <property type="evidence" value="ECO:0007669"/>
    <property type="project" value="UniProtKB-SubCell"/>
</dbReference>
<comment type="similarity">
    <text evidence="2">Belongs to the DivIVA family.</text>
</comment>
<dbReference type="GO" id="GO:0051301">
    <property type="term" value="P:cell division"/>
    <property type="evidence" value="ECO:0007669"/>
    <property type="project" value="UniProtKB-KW"/>
</dbReference>
<dbReference type="InterPro" id="IPR019933">
    <property type="entry name" value="DivIVA_domain"/>
</dbReference>
<evidence type="ECO:0000256" key="1">
    <source>
        <dbReference type="ARBA" id="ARBA00004496"/>
    </source>
</evidence>
<keyword evidence="5 7" id="KW-0175">Coiled coil</keyword>
<protein>
    <submittedName>
        <fullName evidence="8">DivIVA domain-containing protein</fullName>
    </submittedName>
</protein>
<name>A0A8J7C1A9_9BACT</name>
<comment type="caution">
    <text evidence="8">The sequence shown here is derived from an EMBL/GenBank/DDBJ whole genome shotgun (WGS) entry which is preliminary data.</text>
</comment>
<gene>
    <name evidence="8" type="ORF">IFK94_02380</name>
</gene>
<evidence type="ECO:0000256" key="7">
    <source>
        <dbReference type="SAM" id="Coils"/>
    </source>
</evidence>
<feature type="coiled-coil region" evidence="7">
    <location>
        <begin position="31"/>
        <end position="72"/>
    </location>
</feature>
<reference evidence="8 9" key="1">
    <citation type="submission" date="2020-08" db="EMBL/GenBank/DDBJ databases">
        <title>Acidobacteriota in marine sediments use diverse sulfur dissimilation pathways.</title>
        <authorList>
            <person name="Wasmund K."/>
        </authorList>
    </citation>
    <scope>NUCLEOTIDE SEQUENCE [LARGE SCALE GENOMIC DNA]</scope>
    <source>
        <strain evidence="8">MAG AM4</strain>
    </source>
</reference>
<dbReference type="AlphaFoldDB" id="A0A8J7C1A9"/>
<evidence type="ECO:0000256" key="5">
    <source>
        <dbReference type="ARBA" id="ARBA00023054"/>
    </source>
</evidence>
<evidence type="ECO:0000313" key="9">
    <source>
        <dbReference type="Proteomes" id="UP000648239"/>
    </source>
</evidence>
<organism evidence="8 9">
    <name type="scientific">Candidatus Polarisedimenticola svalbardensis</name>
    <dbReference type="NCBI Taxonomy" id="2886004"/>
    <lineage>
        <taxon>Bacteria</taxon>
        <taxon>Pseudomonadati</taxon>
        <taxon>Acidobacteriota</taxon>
        <taxon>Candidatus Polarisedimenticolia</taxon>
        <taxon>Candidatus Polarisedimenticolales</taxon>
        <taxon>Candidatus Polarisedimenticolaceae</taxon>
        <taxon>Candidatus Polarisedimenticola</taxon>
    </lineage>
</organism>
<dbReference type="Pfam" id="PF05103">
    <property type="entry name" value="DivIVA"/>
    <property type="match status" value="1"/>
</dbReference>
<evidence type="ECO:0000256" key="3">
    <source>
        <dbReference type="ARBA" id="ARBA00022490"/>
    </source>
</evidence>
<evidence type="ECO:0000256" key="4">
    <source>
        <dbReference type="ARBA" id="ARBA00022618"/>
    </source>
</evidence>